<keyword evidence="2" id="KW-0521">NADP</keyword>
<comment type="similarity">
    <text evidence="1">Belongs to the NmrA-type oxidoreductase family.</text>
</comment>
<dbReference type="InterPro" id="IPR051164">
    <property type="entry name" value="NmrA-like_oxidored"/>
</dbReference>
<feature type="domain" description="NmrA-like" evidence="3">
    <location>
        <begin position="2"/>
        <end position="254"/>
    </location>
</feature>
<accession>A0A316UKX2</accession>
<dbReference type="InterPro" id="IPR036291">
    <property type="entry name" value="NAD(P)-bd_dom_sf"/>
</dbReference>
<evidence type="ECO:0000256" key="1">
    <source>
        <dbReference type="ARBA" id="ARBA00006328"/>
    </source>
</evidence>
<dbReference type="RefSeq" id="XP_025360564.1">
    <property type="nucleotide sequence ID" value="XM_025506670.1"/>
</dbReference>
<dbReference type="CDD" id="cd05251">
    <property type="entry name" value="NmrA_like_SDR_a"/>
    <property type="match status" value="1"/>
</dbReference>
<gene>
    <name evidence="4" type="ORF">BDZ90DRAFT_233551</name>
</gene>
<dbReference type="InterPro" id="IPR008030">
    <property type="entry name" value="NmrA-like"/>
</dbReference>
<evidence type="ECO:0000313" key="4">
    <source>
        <dbReference type="EMBL" id="PWN25952.1"/>
    </source>
</evidence>
<dbReference type="AlphaFoldDB" id="A0A316UKX2"/>
<dbReference type="STRING" id="1569628.A0A316UKX2"/>
<dbReference type="PANTHER" id="PTHR42748">
    <property type="entry name" value="NITROGEN METABOLITE REPRESSION PROTEIN NMRA FAMILY MEMBER"/>
    <property type="match status" value="1"/>
</dbReference>
<dbReference type="EMBL" id="KZ819673">
    <property type="protein sequence ID" value="PWN25952.1"/>
    <property type="molecule type" value="Genomic_DNA"/>
</dbReference>
<sequence>MSSILVTGATGKQGQATLAALAQAQVANVKALTRNPSGPRGQALSQDYNAQPVKGDLNDKASLQSAMSGASAAFLVTTFDDAKGTDGEVEKGKIFVDAALASPSVKHIVFSSVGSASSAPSVPHFASKAKIEDYLKAQWKGENRTWTIVRPVAFFDNFDPNPGMARFGALSFFGSLLGNTKVDFIAVEDIGRVAALALQSPQKFHGQTIELASQHLSTADIQKAIPGGAWKMYIPPFILFKILPYDLSQMFKWFVSDGYHGDLQAVRKQFPFLLTFEQWAKKGQDAAAAKKKKA</sequence>
<evidence type="ECO:0000256" key="2">
    <source>
        <dbReference type="ARBA" id="ARBA00022857"/>
    </source>
</evidence>
<dbReference type="Gene3D" id="3.40.50.720">
    <property type="entry name" value="NAD(P)-binding Rossmann-like Domain"/>
    <property type="match status" value="1"/>
</dbReference>
<dbReference type="Gene3D" id="3.90.25.10">
    <property type="entry name" value="UDP-galactose 4-epimerase, domain 1"/>
    <property type="match status" value="1"/>
</dbReference>
<reference evidence="4 5" key="1">
    <citation type="journal article" date="2018" name="Mol. Biol. Evol.">
        <title>Broad Genomic Sampling Reveals a Smut Pathogenic Ancestry of the Fungal Clade Ustilaginomycotina.</title>
        <authorList>
            <person name="Kijpornyongpan T."/>
            <person name="Mondo S.J."/>
            <person name="Barry K."/>
            <person name="Sandor L."/>
            <person name="Lee J."/>
            <person name="Lipzen A."/>
            <person name="Pangilinan J."/>
            <person name="LaButti K."/>
            <person name="Hainaut M."/>
            <person name="Henrissat B."/>
            <person name="Grigoriev I.V."/>
            <person name="Spatafora J.W."/>
            <person name="Aime M.C."/>
        </authorList>
    </citation>
    <scope>NUCLEOTIDE SEQUENCE [LARGE SCALE GENOMIC DNA]</scope>
    <source>
        <strain evidence="4 5">MCA 5214</strain>
    </source>
</reference>
<dbReference type="Pfam" id="PF05368">
    <property type="entry name" value="NmrA"/>
    <property type="match status" value="1"/>
</dbReference>
<dbReference type="PANTHER" id="PTHR42748:SF7">
    <property type="entry name" value="NMRA LIKE REDOX SENSOR 1-RELATED"/>
    <property type="match status" value="1"/>
</dbReference>
<evidence type="ECO:0000259" key="3">
    <source>
        <dbReference type="Pfam" id="PF05368"/>
    </source>
</evidence>
<name>A0A316UKX2_9BASI</name>
<dbReference type="GeneID" id="37028493"/>
<organism evidence="4 5">
    <name type="scientific">Jaminaea rosea</name>
    <dbReference type="NCBI Taxonomy" id="1569628"/>
    <lineage>
        <taxon>Eukaryota</taxon>
        <taxon>Fungi</taxon>
        <taxon>Dikarya</taxon>
        <taxon>Basidiomycota</taxon>
        <taxon>Ustilaginomycotina</taxon>
        <taxon>Exobasidiomycetes</taxon>
        <taxon>Microstromatales</taxon>
        <taxon>Microstromatales incertae sedis</taxon>
        <taxon>Jaminaea</taxon>
    </lineage>
</organism>
<protein>
    <submittedName>
        <fullName evidence="4">NAD(P)-binding protein</fullName>
    </submittedName>
</protein>
<keyword evidence="5" id="KW-1185">Reference proteome</keyword>
<dbReference type="OrthoDB" id="9997102at2759"/>
<dbReference type="SUPFAM" id="SSF51735">
    <property type="entry name" value="NAD(P)-binding Rossmann-fold domains"/>
    <property type="match status" value="1"/>
</dbReference>
<dbReference type="Proteomes" id="UP000245884">
    <property type="component" value="Unassembled WGS sequence"/>
</dbReference>
<evidence type="ECO:0000313" key="5">
    <source>
        <dbReference type="Proteomes" id="UP000245884"/>
    </source>
</evidence>
<proteinExistence type="inferred from homology"/>